<dbReference type="EMBL" id="JBJQOH010000008">
    <property type="protein sequence ID" value="KAL3675973.1"/>
    <property type="molecule type" value="Genomic_DNA"/>
</dbReference>
<reference evidence="2 3" key="1">
    <citation type="submission" date="2024-09" db="EMBL/GenBank/DDBJ databases">
        <title>Chromosome-scale assembly of Riccia sorocarpa.</title>
        <authorList>
            <person name="Paukszto L."/>
        </authorList>
    </citation>
    <scope>NUCLEOTIDE SEQUENCE [LARGE SCALE GENOMIC DNA]</scope>
    <source>
        <strain evidence="2">LP-2024</strain>
        <tissue evidence="2">Aerial parts of the thallus</tissue>
    </source>
</reference>
<dbReference type="AlphaFoldDB" id="A0ABD3G9Y7"/>
<evidence type="ECO:0000313" key="3">
    <source>
        <dbReference type="Proteomes" id="UP001633002"/>
    </source>
</evidence>
<protein>
    <recommendedName>
        <fullName evidence="4">Pheromone receptor</fullName>
    </recommendedName>
</protein>
<proteinExistence type="predicted"/>
<name>A0ABD3G9Y7_9MARC</name>
<evidence type="ECO:0000256" key="1">
    <source>
        <dbReference type="SAM" id="MobiDB-lite"/>
    </source>
</evidence>
<evidence type="ECO:0000313" key="2">
    <source>
        <dbReference type="EMBL" id="KAL3675973.1"/>
    </source>
</evidence>
<comment type="caution">
    <text evidence="2">The sequence shown here is derived from an EMBL/GenBank/DDBJ whole genome shotgun (WGS) entry which is preliminary data.</text>
</comment>
<feature type="compositionally biased region" description="Low complexity" evidence="1">
    <location>
        <begin position="120"/>
        <end position="131"/>
    </location>
</feature>
<accession>A0ABD3G9Y7</accession>
<keyword evidence="3" id="KW-1185">Reference proteome</keyword>
<organism evidence="2 3">
    <name type="scientific">Riccia sorocarpa</name>
    <dbReference type="NCBI Taxonomy" id="122646"/>
    <lineage>
        <taxon>Eukaryota</taxon>
        <taxon>Viridiplantae</taxon>
        <taxon>Streptophyta</taxon>
        <taxon>Embryophyta</taxon>
        <taxon>Marchantiophyta</taxon>
        <taxon>Marchantiopsida</taxon>
        <taxon>Marchantiidae</taxon>
        <taxon>Marchantiales</taxon>
        <taxon>Ricciaceae</taxon>
        <taxon>Riccia</taxon>
    </lineage>
</organism>
<evidence type="ECO:0008006" key="4">
    <source>
        <dbReference type="Google" id="ProtNLM"/>
    </source>
</evidence>
<feature type="compositionally biased region" description="Polar residues" evidence="1">
    <location>
        <begin position="137"/>
        <end position="147"/>
    </location>
</feature>
<gene>
    <name evidence="2" type="ORF">R1sor_025921</name>
</gene>
<sequence length="156" mass="17528">MFSRFSKGRAVRAEFRASSQAVDKLIDKLELELELGRRLEINRRGVTMAGASEETGDENFKELRSVRSAPEGIIGPFKCCVVNMYNDQDFPWKFTYEACSHREPTGRLSEVYELITKPASDIGSSSSVRSSAETELLLNNSDYNSGEGQEGRSEFR</sequence>
<dbReference type="Proteomes" id="UP001633002">
    <property type="component" value="Unassembled WGS sequence"/>
</dbReference>
<feature type="region of interest" description="Disordered" evidence="1">
    <location>
        <begin position="120"/>
        <end position="156"/>
    </location>
</feature>